<dbReference type="InterPro" id="IPR019076">
    <property type="entry name" value="Spore_lipoprot_YhcN/YlaJ-like"/>
</dbReference>
<dbReference type="STRING" id="1385512.N784_03615"/>
<dbReference type="EMBL" id="AVPG01000011">
    <property type="protein sequence ID" value="KGX86696.1"/>
    <property type="molecule type" value="Genomic_DNA"/>
</dbReference>
<sequence>MNYKSWFITSALATTFLVTGCGADEAMDIDKADQFNAAGYYDSEKKQEMTNERNGLHDNNYLNTTENYNYMSVKDDTNEETDRLGYTRHKEEQVENDIRYGVMQREHVSDLITRMILQGEGIEDAATLVTASEALIAYTPNGELSREKAADLAKKTALSVLPRYYEVYVTDEPNFHQDLATLSKLSTKSDNYNSSLESTIEQMRQSPQGESMYNDETKSHKDKRNM</sequence>
<feature type="region of interest" description="Disordered" evidence="1">
    <location>
        <begin position="190"/>
        <end position="226"/>
    </location>
</feature>
<name>A0A0A5G0Q7_9BACI</name>
<feature type="compositionally biased region" description="Polar residues" evidence="1">
    <location>
        <begin position="190"/>
        <end position="211"/>
    </location>
</feature>
<evidence type="ECO:0000313" key="3">
    <source>
        <dbReference type="Proteomes" id="UP000030401"/>
    </source>
</evidence>
<evidence type="ECO:0008006" key="4">
    <source>
        <dbReference type="Google" id="ProtNLM"/>
    </source>
</evidence>
<dbReference type="Proteomes" id="UP000030401">
    <property type="component" value="Unassembled WGS sequence"/>
</dbReference>
<reference evidence="2 3" key="1">
    <citation type="submission" date="2013-08" db="EMBL/GenBank/DDBJ databases">
        <authorList>
            <person name="Huang J."/>
            <person name="Wang G."/>
        </authorList>
    </citation>
    <scope>NUCLEOTIDE SEQUENCE [LARGE SCALE GENOMIC DNA]</scope>
    <source>
        <strain evidence="2 3">JSM 072002</strain>
    </source>
</reference>
<feature type="compositionally biased region" description="Basic and acidic residues" evidence="1">
    <location>
        <begin position="215"/>
        <end position="226"/>
    </location>
</feature>
<gene>
    <name evidence="2" type="ORF">N784_03615</name>
</gene>
<accession>A0A0A5G0Q7</accession>
<evidence type="ECO:0000256" key="1">
    <source>
        <dbReference type="SAM" id="MobiDB-lite"/>
    </source>
</evidence>
<dbReference type="Pfam" id="PF09580">
    <property type="entry name" value="Spore_YhcN_YlaJ"/>
    <property type="match status" value="1"/>
</dbReference>
<dbReference type="RefSeq" id="WP_052127212.1">
    <property type="nucleotide sequence ID" value="NZ_AVPG01000011.1"/>
</dbReference>
<proteinExistence type="predicted"/>
<dbReference type="PROSITE" id="PS51257">
    <property type="entry name" value="PROKAR_LIPOPROTEIN"/>
    <property type="match status" value="1"/>
</dbReference>
<dbReference type="AlphaFoldDB" id="A0A0A5G0Q7"/>
<comment type="caution">
    <text evidence="2">The sequence shown here is derived from an EMBL/GenBank/DDBJ whole genome shotgun (WGS) entry which is preliminary data.</text>
</comment>
<protein>
    <recommendedName>
        <fullName evidence="4">Sporulation protein</fullName>
    </recommendedName>
</protein>
<organism evidence="2 3">
    <name type="scientific">Pontibacillus litoralis JSM 072002</name>
    <dbReference type="NCBI Taxonomy" id="1385512"/>
    <lineage>
        <taxon>Bacteria</taxon>
        <taxon>Bacillati</taxon>
        <taxon>Bacillota</taxon>
        <taxon>Bacilli</taxon>
        <taxon>Bacillales</taxon>
        <taxon>Bacillaceae</taxon>
        <taxon>Pontibacillus</taxon>
    </lineage>
</organism>
<evidence type="ECO:0000313" key="2">
    <source>
        <dbReference type="EMBL" id="KGX86696.1"/>
    </source>
</evidence>
<dbReference type="eggNOG" id="ENOG5030JWB">
    <property type="taxonomic scope" value="Bacteria"/>
</dbReference>
<keyword evidence="3" id="KW-1185">Reference proteome</keyword>